<reference evidence="4" key="1">
    <citation type="journal article" date="2017" name="Nat. Microbiol.">
        <title>Global analysis of biosynthetic gene clusters reveals vast potential of secondary metabolite production in Penicillium species.</title>
        <authorList>
            <person name="Nielsen J.C."/>
            <person name="Grijseels S."/>
            <person name="Prigent S."/>
            <person name="Ji B."/>
            <person name="Dainat J."/>
            <person name="Nielsen K.F."/>
            <person name="Frisvad J.C."/>
            <person name="Workman M."/>
            <person name="Nielsen J."/>
        </authorList>
    </citation>
    <scope>NUCLEOTIDE SEQUENCE [LARGE SCALE GENOMIC DNA]</scope>
    <source>
        <strain evidence="4">IBT 31811</strain>
    </source>
</reference>
<protein>
    <recommendedName>
        <fullName evidence="5">Fungal N-terminal domain-containing protein</fullName>
    </recommendedName>
</protein>
<evidence type="ECO:0000313" key="4">
    <source>
        <dbReference type="Proteomes" id="UP000191672"/>
    </source>
</evidence>
<comment type="caution">
    <text evidence="3">The sequence shown here is derived from an EMBL/GenBank/DDBJ whole genome shotgun (WGS) entry which is preliminary data.</text>
</comment>
<dbReference type="PANTHER" id="PTHR46082:SF6">
    <property type="entry name" value="AAA+ ATPASE DOMAIN-CONTAINING PROTEIN-RELATED"/>
    <property type="match status" value="1"/>
</dbReference>
<sequence length="1080" mass="122175">MDPLSITAGAIGIADVCLRVVIFLKDIPGAVAAVQQEINALISEVESLRAVLASVEATFNGDIGSPARSSLLKATNLEDLSRKFRTSIEDCYDLATRLEQMTKKVYGKSGSTVIGKVDGLRKEFRRRDKDADLGRLRIELSAEKHNLTLLLNGISLHNQKASQGTLNQISRDIGSLKAEIATLESRLAPPGSDDQDNEQKEPTKSSRIRRLQRSIRSVATALSTTTPNEFFDIPQPVSSYYTGRAQYLEKLQNILVASTADEQDPQQQRFVVYGMGGSGKTQFCCKFAEHNRESYWGIFWIDATSHERIKQTYAEIGKLGKVEASHTAAMHWLSNREDRWLLIMDNADNPRISLDQYFPRGDRGHIIITTRNPSHKGYGNIGPRFFRFEDLSNDDASDLLLRATTLARPWDADSSSWARAITRQLGCLALALIHAGSAIRNGLCTLKNYLAFHDTQWEHIRSMRRLSVDVDDEEKYSSVHATYEICYNGIEDKGTQESKDAIQLLNMFSCLYHKKIRFDILTKAITNCEIERAQREKATQDGKGQLLDWHQRHNELRLFLLVYLTKEHGRPILPDFIRQGRESETLDVPRIRYALKELTQMSLITHDGSDDSYSMHPLIHEWARKRPGMSTSDQAVWLHAAATTLVHSLLIPPLGEAEAEERFRISILPHVDHVRKLQETAKHKIFEKRKSRKPRLFGLLNWLDWLWVESNFNQAQALRDAKFSMVYVQNGRWGVAQELQTAVKDSFEQNLGQTHSLTRRITLALASTYHYQSLVDEAASLQESVLNACIASLGPAHVDTLKTMDLLGQSRWQQGRFSDAKVLQQKAVDGLLKLQGPMHVDTLSAMGYLGRTLGKFYENYDKAFQLLEDSYAGLKEIQGPAHSRTLEVKEEIAMLNLQVGTKLSVASGMMQEVLEARKKTMGKEHPFTLFAMASMARFNIALGRYNDAEDLLRSGLEIADRNLGEDNLGTLMGRTWLGTVLAHQSRFDESEATLLRVMEKLRNISSYRGENHPDRLNAMIQLSLCYRLQGRYDEAIRLCDRIIEGLQKISVTQHPLEIKTRADKRELIELKAARVGGNEQ</sequence>
<evidence type="ECO:0000256" key="2">
    <source>
        <dbReference type="SAM" id="MobiDB-lite"/>
    </source>
</evidence>
<evidence type="ECO:0000313" key="3">
    <source>
        <dbReference type="EMBL" id="OQD81005.1"/>
    </source>
</evidence>
<evidence type="ECO:0000256" key="1">
    <source>
        <dbReference type="SAM" id="Coils"/>
    </source>
</evidence>
<dbReference type="Gene3D" id="1.25.40.10">
    <property type="entry name" value="Tetratricopeptide repeat domain"/>
    <property type="match status" value="2"/>
</dbReference>
<organism evidence="3 4">
    <name type="scientific">Penicillium antarcticum</name>
    <dbReference type="NCBI Taxonomy" id="416450"/>
    <lineage>
        <taxon>Eukaryota</taxon>
        <taxon>Fungi</taxon>
        <taxon>Dikarya</taxon>
        <taxon>Ascomycota</taxon>
        <taxon>Pezizomycotina</taxon>
        <taxon>Eurotiomycetes</taxon>
        <taxon>Eurotiomycetidae</taxon>
        <taxon>Eurotiales</taxon>
        <taxon>Aspergillaceae</taxon>
        <taxon>Penicillium</taxon>
    </lineage>
</organism>
<keyword evidence="4" id="KW-1185">Reference proteome</keyword>
<name>A0A1V6PVL8_9EURO</name>
<dbReference type="AlphaFoldDB" id="A0A1V6PVL8"/>
<dbReference type="EMBL" id="MDYN01000030">
    <property type="protein sequence ID" value="OQD81005.1"/>
    <property type="molecule type" value="Genomic_DNA"/>
</dbReference>
<keyword evidence="1" id="KW-0175">Coiled coil</keyword>
<accession>A0A1V6PVL8</accession>
<dbReference type="PANTHER" id="PTHR46082">
    <property type="entry name" value="ATP/GTP-BINDING PROTEIN-RELATED"/>
    <property type="match status" value="1"/>
</dbReference>
<dbReference type="Gene3D" id="3.40.50.300">
    <property type="entry name" value="P-loop containing nucleotide triphosphate hydrolases"/>
    <property type="match status" value="1"/>
</dbReference>
<dbReference type="Proteomes" id="UP000191672">
    <property type="component" value="Unassembled WGS sequence"/>
</dbReference>
<evidence type="ECO:0008006" key="5">
    <source>
        <dbReference type="Google" id="ProtNLM"/>
    </source>
</evidence>
<dbReference type="STRING" id="416450.A0A1V6PVL8"/>
<dbReference type="InterPro" id="IPR053137">
    <property type="entry name" value="NLR-like"/>
</dbReference>
<dbReference type="SUPFAM" id="SSF52540">
    <property type="entry name" value="P-loop containing nucleoside triphosphate hydrolases"/>
    <property type="match status" value="1"/>
</dbReference>
<feature type="region of interest" description="Disordered" evidence="2">
    <location>
        <begin position="186"/>
        <end position="210"/>
    </location>
</feature>
<dbReference type="InterPro" id="IPR011990">
    <property type="entry name" value="TPR-like_helical_dom_sf"/>
</dbReference>
<proteinExistence type="predicted"/>
<dbReference type="SUPFAM" id="SSF48452">
    <property type="entry name" value="TPR-like"/>
    <property type="match status" value="2"/>
</dbReference>
<dbReference type="Pfam" id="PF13424">
    <property type="entry name" value="TPR_12"/>
    <property type="match status" value="2"/>
</dbReference>
<dbReference type="InterPro" id="IPR027417">
    <property type="entry name" value="P-loop_NTPase"/>
</dbReference>
<feature type="coiled-coil region" evidence="1">
    <location>
        <begin position="31"/>
        <end position="58"/>
    </location>
</feature>
<gene>
    <name evidence="3" type="ORF">PENANT_c030G00202</name>
</gene>